<accession>A0A1F5RGN9</accession>
<dbReference type="EMBL" id="MFFM01000014">
    <property type="protein sequence ID" value="OGF13645.1"/>
    <property type="molecule type" value="Genomic_DNA"/>
</dbReference>
<evidence type="ECO:0000313" key="1">
    <source>
        <dbReference type="EMBL" id="OGF13645.1"/>
    </source>
</evidence>
<gene>
    <name evidence="1" type="ORF">A2024_10925</name>
</gene>
<sequence length="127" mass="13754">MTGGSNLERVSFVKHKNRDILVVDISGIRNVEESIATLQNATRLVKTQAPGSLLMLTNVSGTHYDKAGADAIKTYSRENTPFVKASAVVGVSGIKRLVLNTIVKITGRRIMPFDDAEAAKDWLAGQQ</sequence>
<dbReference type="Proteomes" id="UP000177230">
    <property type="component" value="Unassembled WGS sequence"/>
</dbReference>
<evidence type="ECO:0008006" key="3">
    <source>
        <dbReference type="Google" id="ProtNLM"/>
    </source>
</evidence>
<reference evidence="1 2" key="1">
    <citation type="journal article" date="2016" name="Nat. Commun.">
        <title>Thousands of microbial genomes shed light on interconnected biogeochemical processes in an aquifer system.</title>
        <authorList>
            <person name="Anantharaman K."/>
            <person name="Brown C.T."/>
            <person name="Hug L.A."/>
            <person name="Sharon I."/>
            <person name="Castelle C.J."/>
            <person name="Probst A.J."/>
            <person name="Thomas B.C."/>
            <person name="Singh A."/>
            <person name="Wilkins M.J."/>
            <person name="Karaoz U."/>
            <person name="Brodie E.L."/>
            <person name="Williams K.H."/>
            <person name="Hubbard S.S."/>
            <person name="Banfield J.F."/>
        </authorList>
    </citation>
    <scope>NUCLEOTIDE SEQUENCE [LARGE SCALE GENOMIC DNA]</scope>
</reference>
<organism evidence="1 2">
    <name type="scientific">Candidatus Edwardsbacteria bacterium GWF2_54_11</name>
    <dbReference type="NCBI Taxonomy" id="1817851"/>
    <lineage>
        <taxon>Bacteria</taxon>
        <taxon>Candidatus Edwardsiibacteriota</taxon>
    </lineage>
</organism>
<proteinExistence type="predicted"/>
<dbReference type="AlphaFoldDB" id="A0A1F5RGN9"/>
<protein>
    <recommendedName>
        <fullName evidence="3">STAS/SEC14 domain-containing protein</fullName>
    </recommendedName>
</protein>
<comment type="caution">
    <text evidence="1">The sequence shown here is derived from an EMBL/GenBank/DDBJ whole genome shotgun (WGS) entry which is preliminary data.</text>
</comment>
<name>A0A1F5RGN9_9BACT</name>
<evidence type="ECO:0000313" key="2">
    <source>
        <dbReference type="Proteomes" id="UP000177230"/>
    </source>
</evidence>